<proteinExistence type="predicted"/>
<protein>
    <recommendedName>
        <fullName evidence="4">YqhA family protein</fullName>
    </recommendedName>
</protein>
<dbReference type="PANTHER" id="PTHR31721:SF4">
    <property type="entry name" value="OS06G0710300 PROTEIN"/>
    <property type="match status" value="1"/>
</dbReference>
<gene>
    <name evidence="2" type="ORF">SULYE_0955</name>
</gene>
<dbReference type="AlphaFoldDB" id="C4FK55"/>
<reference evidence="2 3" key="1">
    <citation type="submission" date="2009-04" db="EMBL/GenBank/DDBJ databases">
        <authorList>
            <person name="Reysenbach A.-L."/>
            <person name="Heidelberg J.F."/>
            <person name="Nelson W.C."/>
        </authorList>
    </citation>
    <scope>NUCLEOTIDE SEQUENCE [LARGE SCALE GENOMIC DNA]</scope>
    <source>
        <strain evidence="2 3">SS-5</strain>
    </source>
</reference>
<dbReference type="Proteomes" id="UP000005540">
    <property type="component" value="Unassembled WGS sequence"/>
</dbReference>
<comment type="caution">
    <text evidence="2">The sequence shown here is derived from an EMBL/GenBank/DDBJ whole genome shotgun (WGS) entry which is preliminary data.</text>
</comment>
<dbReference type="EMBL" id="ABZS01000081">
    <property type="protein sequence ID" value="EEP60545.1"/>
    <property type="molecule type" value="Genomic_DNA"/>
</dbReference>
<keyword evidence="1" id="KW-0472">Membrane</keyword>
<name>C4FK55_9AQUI</name>
<evidence type="ECO:0000313" key="2">
    <source>
        <dbReference type="EMBL" id="EEP60545.1"/>
    </source>
</evidence>
<sequence length="183" mass="21054">MNKFFGLIEQIFERILWESRLMVILAVIASIFAALTLTIVGTYDIYLVFNEMFHAFSDPQVYENFHKDAITHIISAIDAYLISTVLLIFGIGLYELFISKIDYAEKETKSSRILVVHSLDQLKDKLAKVIVMVLIVTFFKHAVSFKYEEVLNLLYLSIGILLIALTIYFLAKSHHEEEHGSEE</sequence>
<dbReference type="InterPro" id="IPR005134">
    <property type="entry name" value="UPF0114"/>
</dbReference>
<dbReference type="Pfam" id="PF03350">
    <property type="entry name" value="UPF0114"/>
    <property type="match status" value="1"/>
</dbReference>
<feature type="transmembrane region" description="Helical" evidence="1">
    <location>
        <begin position="69"/>
        <end position="94"/>
    </location>
</feature>
<dbReference type="PIRSF" id="PIRSF026509">
    <property type="entry name" value="UCP026509"/>
    <property type="match status" value="1"/>
</dbReference>
<evidence type="ECO:0000313" key="3">
    <source>
        <dbReference type="Proteomes" id="UP000005540"/>
    </source>
</evidence>
<dbReference type="PANTHER" id="PTHR31721">
    <property type="entry name" value="OS06G0710300 PROTEIN"/>
    <property type="match status" value="1"/>
</dbReference>
<keyword evidence="1" id="KW-1133">Transmembrane helix</keyword>
<keyword evidence="3" id="KW-1185">Reference proteome</keyword>
<organism evidence="2 3">
    <name type="scientific">Sulfurihydrogenibium yellowstonense SS-5</name>
    <dbReference type="NCBI Taxonomy" id="432331"/>
    <lineage>
        <taxon>Bacteria</taxon>
        <taxon>Pseudomonadati</taxon>
        <taxon>Aquificota</taxon>
        <taxon>Aquificia</taxon>
        <taxon>Aquificales</taxon>
        <taxon>Hydrogenothermaceae</taxon>
        <taxon>Sulfurihydrogenibium</taxon>
    </lineage>
</organism>
<evidence type="ECO:0008006" key="4">
    <source>
        <dbReference type="Google" id="ProtNLM"/>
    </source>
</evidence>
<accession>C4FK55</accession>
<evidence type="ECO:0000256" key="1">
    <source>
        <dbReference type="SAM" id="Phobius"/>
    </source>
</evidence>
<dbReference type="RefSeq" id="WP_007546934.1">
    <property type="nucleotide sequence ID" value="NZ_ABZS01000081.1"/>
</dbReference>
<feature type="transmembrane region" description="Helical" evidence="1">
    <location>
        <begin position="21"/>
        <end position="49"/>
    </location>
</feature>
<keyword evidence="1" id="KW-0812">Transmembrane</keyword>
<dbReference type="OrthoDB" id="553933at2"/>
<feature type="transmembrane region" description="Helical" evidence="1">
    <location>
        <begin position="153"/>
        <end position="171"/>
    </location>
</feature>